<evidence type="ECO:0000313" key="1">
    <source>
        <dbReference type="EMBL" id="ASJ75127.1"/>
    </source>
</evidence>
<name>A0A2Z2P399_9GAMM</name>
<sequence length="72" mass="8128">MSKLDEQALLALKTAFCYMPKANDVNEFDYPGRVQQILADIEAVREVLLMNEVDPDEVADEIHPDLANNSSY</sequence>
<gene>
    <name evidence="1" type="ORF">IMCC3135_25320</name>
</gene>
<accession>A0A2Z2P399</accession>
<dbReference type="EMBL" id="CP018632">
    <property type="protein sequence ID" value="ASJ75127.1"/>
    <property type="molecule type" value="Genomic_DNA"/>
</dbReference>
<dbReference type="RefSeq" id="WP_088920077.1">
    <property type="nucleotide sequence ID" value="NZ_CP018632.1"/>
</dbReference>
<protein>
    <submittedName>
        <fullName evidence="1">Uncharacterized protein</fullName>
    </submittedName>
</protein>
<dbReference type="Proteomes" id="UP000250079">
    <property type="component" value="Chromosome"/>
</dbReference>
<reference evidence="1 2" key="1">
    <citation type="submission" date="2016-12" db="EMBL/GenBank/DDBJ databases">
        <authorList>
            <person name="Song W.-J."/>
            <person name="Kurnit D.M."/>
        </authorList>
    </citation>
    <scope>NUCLEOTIDE SEQUENCE [LARGE SCALE GENOMIC DNA]</scope>
    <source>
        <strain evidence="1 2">IMCC3135</strain>
    </source>
</reference>
<dbReference type="AlphaFoldDB" id="A0A2Z2P399"/>
<evidence type="ECO:0000313" key="2">
    <source>
        <dbReference type="Proteomes" id="UP000250079"/>
    </source>
</evidence>
<dbReference type="KEGG" id="gai:IMCC3135_25320"/>
<organism evidence="1 2">
    <name type="scientific">Granulosicoccus antarcticus IMCC3135</name>
    <dbReference type="NCBI Taxonomy" id="1192854"/>
    <lineage>
        <taxon>Bacteria</taxon>
        <taxon>Pseudomonadati</taxon>
        <taxon>Pseudomonadota</taxon>
        <taxon>Gammaproteobacteria</taxon>
        <taxon>Chromatiales</taxon>
        <taxon>Granulosicoccaceae</taxon>
        <taxon>Granulosicoccus</taxon>
    </lineage>
</organism>
<dbReference type="OrthoDB" id="6106674at2"/>
<proteinExistence type="predicted"/>
<keyword evidence="2" id="KW-1185">Reference proteome</keyword>